<reference evidence="11 12" key="1">
    <citation type="submission" date="2018-10" db="EMBL/GenBank/DDBJ databases">
        <title>Isolation, diversity and antibacterial activity of antinobacteria from the wheat rhizosphere soil.</title>
        <authorList>
            <person name="Sun T."/>
        </authorList>
    </citation>
    <scope>NUCLEOTIDE SEQUENCE [LARGE SCALE GENOMIC DNA]</scope>
    <source>
        <strain evidence="11 12">SJ-23</strain>
    </source>
</reference>
<dbReference type="Pfam" id="PF03320">
    <property type="entry name" value="FBPase_glpX"/>
    <property type="match status" value="1"/>
</dbReference>
<dbReference type="Gene3D" id="3.30.540.10">
    <property type="entry name" value="Fructose-1,6-Bisphosphatase, subunit A, domain 1"/>
    <property type="match status" value="1"/>
</dbReference>
<name>A0A3M8A303_9MICO</name>
<evidence type="ECO:0000256" key="2">
    <source>
        <dbReference type="ARBA" id="ARBA00004742"/>
    </source>
</evidence>
<proteinExistence type="inferred from homology"/>
<keyword evidence="12" id="KW-1185">Reference proteome</keyword>
<evidence type="ECO:0000256" key="5">
    <source>
        <dbReference type="ARBA" id="ARBA00014392"/>
    </source>
</evidence>
<dbReference type="GO" id="GO:0005829">
    <property type="term" value="C:cytosol"/>
    <property type="evidence" value="ECO:0007669"/>
    <property type="project" value="TreeGrafter"/>
</dbReference>
<evidence type="ECO:0000256" key="6">
    <source>
        <dbReference type="ARBA" id="ARBA00022723"/>
    </source>
</evidence>
<keyword evidence="9" id="KW-0119">Carbohydrate metabolism</keyword>
<dbReference type="SUPFAM" id="SSF56655">
    <property type="entry name" value="Carbohydrate phosphatase"/>
    <property type="match status" value="1"/>
</dbReference>
<protein>
    <recommendedName>
        <fullName evidence="5">Fructose-1,6-bisphosphatase class 2</fullName>
        <ecNumber evidence="4">3.1.3.11</ecNumber>
    </recommendedName>
    <alternativeName>
        <fullName evidence="10">D-fructose-1,6-bisphosphate 1-phosphohydrolase class 2</fullName>
    </alternativeName>
</protein>
<keyword evidence="6" id="KW-0479">Metal-binding</keyword>
<evidence type="ECO:0000256" key="9">
    <source>
        <dbReference type="ARBA" id="ARBA00023277"/>
    </source>
</evidence>
<keyword evidence="7" id="KW-0378">Hydrolase</keyword>
<organism evidence="11 12">
    <name type="scientific">Agromyces tardus</name>
    <dbReference type="NCBI Taxonomy" id="2583849"/>
    <lineage>
        <taxon>Bacteria</taxon>
        <taxon>Bacillati</taxon>
        <taxon>Actinomycetota</taxon>
        <taxon>Actinomycetes</taxon>
        <taxon>Micrococcales</taxon>
        <taxon>Microbacteriaceae</taxon>
        <taxon>Agromyces</taxon>
    </lineage>
</organism>
<dbReference type="GO" id="GO:0006071">
    <property type="term" value="P:glycerol metabolic process"/>
    <property type="evidence" value="ECO:0007669"/>
    <property type="project" value="InterPro"/>
</dbReference>
<comment type="caution">
    <text evidence="11">The sequence shown here is derived from an EMBL/GenBank/DDBJ whole genome shotgun (WGS) entry which is preliminary data.</text>
</comment>
<dbReference type="Proteomes" id="UP000275048">
    <property type="component" value="Unassembled WGS sequence"/>
</dbReference>
<dbReference type="AlphaFoldDB" id="A0A3M8A303"/>
<comment type="catalytic activity">
    <reaction evidence="1">
        <text>beta-D-fructose 1,6-bisphosphate + H2O = beta-D-fructose 6-phosphate + phosphate</text>
        <dbReference type="Rhea" id="RHEA:11064"/>
        <dbReference type="ChEBI" id="CHEBI:15377"/>
        <dbReference type="ChEBI" id="CHEBI:32966"/>
        <dbReference type="ChEBI" id="CHEBI:43474"/>
        <dbReference type="ChEBI" id="CHEBI:57634"/>
        <dbReference type="EC" id="3.1.3.11"/>
    </reaction>
</comment>
<evidence type="ECO:0000256" key="10">
    <source>
        <dbReference type="ARBA" id="ARBA00032412"/>
    </source>
</evidence>
<accession>A0A3M8A303</accession>
<evidence type="ECO:0000256" key="1">
    <source>
        <dbReference type="ARBA" id="ARBA00001273"/>
    </source>
</evidence>
<gene>
    <name evidence="11" type="ORF">EDM22_17030</name>
</gene>
<dbReference type="GO" id="GO:0030388">
    <property type="term" value="P:fructose 1,6-bisphosphate metabolic process"/>
    <property type="evidence" value="ECO:0007669"/>
    <property type="project" value="TreeGrafter"/>
</dbReference>
<evidence type="ECO:0000313" key="12">
    <source>
        <dbReference type="Proteomes" id="UP000275048"/>
    </source>
</evidence>
<comment type="pathway">
    <text evidence="2">Carbohydrate biosynthesis; gluconeogenesis.</text>
</comment>
<evidence type="ECO:0000313" key="11">
    <source>
        <dbReference type="EMBL" id="RNB45077.1"/>
    </source>
</evidence>
<dbReference type="OrthoDB" id="9779353at2"/>
<dbReference type="InterPro" id="IPR004464">
    <property type="entry name" value="FBPase_class-2/SBPase"/>
</dbReference>
<dbReference type="UniPathway" id="UPA00138"/>
<dbReference type="EMBL" id="RHHB01000056">
    <property type="protein sequence ID" value="RNB45077.1"/>
    <property type="molecule type" value="Genomic_DNA"/>
</dbReference>
<evidence type="ECO:0000256" key="3">
    <source>
        <dbReference type="ARBA" id="ARBA00008989"/>
    </source>
</evidence>
<comment type="similarity">
    <text evidence="3">Belongs to the FBPase class 2 family.</text>
</comment>
<evidence type="ECO:0000256" key="8">
    <source>
        <dbReference type="ARBA" id="ARBA00023211"/>
    </source>
</evidence>
<dbReference type="PANTHER" id="PTHR30447">
    <property type="entry name" value="FRUCTOSE-1,6-BISPHOSPHATASE CLASS 2"/>
    <property type="match status" value="1"/>
</dbReference>
<dbReference type="GO" id="GO:0042132">
    <property type="term" value="F:fructose 1,6-bisphosphate 1-phosphatase activity"/>
    <property type="evidence" value="ECO:0007669"/>
    <property type="project" value="UniProtKB-EC"/>
</dbReference>
<dbReference type="GO" id="GO:0006094">
    <property type="term" value="P:gluconeogenesis"/>
    <property type="evidence" value="ECO:0007669"/>
    <property type="project" value="UniProtKB-UniPathway"/>
</dbReference>
<evidence type="ECO:0000256" key="7">
    <source>
        <dbReference type="ARBA" id="ARBA00022801"/>
    </source>
</evidence>
<dbReference type="PANTHER" id="PTHR30447:SF0">
    <property type="entry name" value="FRUCTOSE-1,6-BISPHOSPHATASE 1 CLASS 2-RELATED"/>
    <property type="match status" value="1"/>
</dbReference>
<evidence type="ECO:0000256" key="4">
    <source>
        <dbReference type="ARBA" id="ARBA00013093"/>
    </source>
</evidence>
<keyword evidence="8" id="KW-0464">Manganese</keyword>
<sequence>MGIPAPSEVCGVGSSLARCRAVLRWRMRRGMREGSHDTREDGRMPPLLLAESALDARFLAATAAAAAAARRWVGSGDGMAVDAAAVAAMRAALSGVDVDGRVLVGEGEKDAAPMLHLGERFGTGAGPSVDLAVDPVDGTRLAAAGLAGAMAVMAVAPRGALLDIGPAHYMEKLVSRVPGLRIDAPLADAVARIAEARGIDAAAVRVAVQERPRNDGYVCAARAAGASVELFEHGDVERCLRAAQAGADVDLVVGIGGAPEGVLTAAGVRALGGWMQARLAPQGADEAGRLAASGRSADRVHGLDELCGDEAWLFLTAVTACTVAPGRTLQPGESWSVAPGSRR</sequence>
<dbReference type="Gene3D" id="3.40.190.90">
    <property type="match status" value="1"/>
</dbReference>
<dbReference type="GO" id="GO:0046872">
    <property type="term" value="F:metal ion binding"/>
    <property type="evidence" value="ECO:0007669"/>
    <property type="project" value="UniProtKB-KW"/>
</dbReference>
<dbReference type="EC" id="3.1.3.11" evidence="4"/>